<evidence type="ECO:0000313" key="4">
    <source>
        <dbReference type="Proteomes" id="UP000286100"/>
    </source>
</evidence>
<feature type="signal peptide" evidence="2">
    <location>
        <begin position="1"/>
        <end position="19"/>
    </location>
</feature>
<gene>
    <name evidence="3" type="ORF">D3876_07310</name>
</gene>
<evidence type="ECO:0000313" key="3">
    <source>
        <dbReference type="EMBL" id="RJF94062.1"/>
    </source>
</evidence>
<keyword evidence="2" id="KW-0732">Signal</keyword>
<protein>
    <recommendedName>
        <fullName evidence="5">DUF4410 domain-containing protein</fullName>
    </recommendedName>
</protein>
<dbReference type="AlphaFoldDB" id="A0A418WS28"/>
<dbReference type="Proteomes" id="UP000286100">
    <property type="component" value="Unassembled WGS sequence"/>
</dbReference>
<evidence type="ECO:0000256" key="2">
    <source>
        <dbReference type="SAM" id="SignalP"/>
    </source>
</evidence>
<proteinExistence type="predicted"/>
<feature type="chain" id="PRO_5019297509" description="DUF4410 domain-containing protein" evidence="2">
    <location>
        <begin position="20"/>
        <end position="231"/>
    </location>
</feature>
<feature type="compositionally biased region" description="Low complexity" evidence="1">
    <location>
        <begin position="222"/>
        <end position="231"/>
    </location>
</feature>
<evidence type="ECO:0000256" key="1">
    <source>
        <dbReference type="SAM" id="MobiDB-lite"/>
    </source>
</evidence>
<dbReference type="OrthoDB" id="7596985at2"/>
<comment type="caution">
    <text evidence="3">The sequence shown here is derived from an EMBL/GenBank/DDBJ whole genome shotgun (WGS) entry which is preliminary data.</text>
</comment>
<evidence type="ECO:0008006" key="5">
    <source>
        <dbReference type="Google" id="ProtNLM"/>
    </source>
</evidence>
<accession>A0A418WS28</accession>
<feature type="compositionally biased region" description="Basic and acidic residues" evidence="1">
    <location>
        <begin position="201"/>
        <end position="221"/>
    </location>
</feature>
<name>A0A418WS28_9SPHN</name>
<reference evidence="3 4" key="1">
    <citation type="submission" date="2018-09" db="EMBL/GenBank/DDBJ databases">
        <authorList>
            <person name="Zhu H."/>
        </authorList>
    </citation>
    <scope>NUCLEOTIDE SEQUENCE [LARGE SCALE GENOMIC DNA]</scope>
    <source>
        <strain evidence="3 4">K2R01-6</strain>
    </source>
</reference>
<sequence length="231" mass="24701">MLKTIVALALAAIALPADAKQRRVVEPLPAAIVNNNHVVAVEVSISPLAQEKFAKFEAKAAEKRAEARLQPVALDTQFAARPGEDEYATLPFQKMFPLVMEDVTREWGLKGGQPIKLVVTIDTLKTANAAMAILLAPSADQLAGIVEVVDPATNASLGSFYVDVINSHSGWGGMLMRGGGVREKLAEEFSLESARILAGSTKKDLKARQKQREKEAKERAAAEGAATTGTR</sequence>
<dbReference type="RefSeq" id="WP_119760724.1">
    <property type="nucleotide sequence ID" value="NZ_QYUM01000002.1"/>
</dbReference>
<dbReference type="EMBL" id="QYUM01000002">
    <property type="protein sequence ID" value="RJF94062.1"/>
    <property type="molecule type" value="Genomic_DNA"/>
</dbReference>
<feature type="region of interest" description="Disordered" evidence="1">
    <location>
        <begin position="201"/>
        <end position="231"/>
    </location>
</feature>
<organism evidence="3 4">
    <name type="scientific">Sphingomonas cavernae</name>
    <dbReference type="NCBI Taxonomy" id="2320861"/>
    <lineage>
        <taxon>Bacteria</taxon>
        <taxon>Pseudomonadati</taxon>
        <taxon>Pseudomonadota</taxon>
        <taxon>Alphaproteobacteria</taxon>
        <taxon>Sphingomonadales</taxon>
        <taxon>Sphingomonadaceae</taxon>
        <taxon>Sphingomonas</taxon>
    </lineage>
</organism>
<keyword evidence="4" id="KW-1185">Reference proteome</keyword>